<keyword evidence="4" id="KW-1185">Reference proteome</keyword>
<dbReference type="AlphaFoldDB" id="A0A9P6HCQ3"/>
<reference evidence="3" key="2">
    <citation type="submission" date="2020-11" db="EMBL/GenBank/DDBJ databases">
        <authorList>
            <consortium name="DOE Joint Genome Institute"/>
            <person name="Kuo A."/>
            <person name="Miyauchi S."/>
            <person name="Kiss E."/>
            <person name="Drula E."/>
            <person name="Kohler A."/>
            <person name="Sanchez-Garcia M."/>
            <person name="Andreopoulos B."/>
            <person name="Barry K.W."/>
            <person name="Bonito G."/>
            <person name="Buee M."/>
            <person name="Carver A."/>
            <person name="Chen C."/>
            <person name="Cichocki N."/>
            <person name="Clum A."/>
            <person name="Culley D."/>
            <person name="Crous P.W."/>
            <person name="Fauchery L."/>
            <person name="Girlanda M."/>
            <person name="Hayes R."/>
            <person name="Keri Z."/>
            <person name="Labutti K."/>
            <person name="Lipzen A."/>
            <person name="Lombard V."/>
            <person name="Magnuson J."/>
            <person name="Maillard F."/>
            <person name="Morin E."/>
            <person name="Murat C."/>
            <person name="Nolan M."/>
            <person name="Ohm R."/>
            <person name="Pangilinan J."/>
            <person name="Pereira M."/>
            <person name="Perotto S."/>
            <person name="Peter M."/>
            <person name="Riley R."/>
            <person name="Sitrit Y."/>
            <person name="Stielow B."/>
            <person name="Szollosi G."/>
            <person name="Zifcakova L."/>
            <person name="Stursova M."/>
            <person name="Spatafora J.W."/>
            <person name="Tedersoo L."/>
            <person name="Vaario L.-M."/>
            <person name="Yamada A."/>
            <person name="Yan M."/>
            <person name="Wang P."/>
            <person name="Xu J."/>
            <person name="Bruns T."/>
            <person name="Baldrian P."/>
            <person name="Vilgalys R."/>
            <person name="Henrissat B."/>
            <person name="Grigoriev I.V."/>
            <person name="Hibbett D."/>
            <person name="Nagy L.G."/>
            <person name="Martin F.M."/>
        </authorList>
    </citation>
    <scope>NUCLEOTIDE SEQUENCE</scope>
    <source>
        <strain evidence="3">UH-Tt-Lm1</strain>
    </source>
</reference>
<evidence type="ECO:0000256" key="2">
    <source>
        <dbReference type="SAM" id="Phobius"/>
    </source>
</evidence>
<name>A0A9P6HCQ3_9AGAM</name>
<accession>A0A9P6HCQ3</accession>
<feature type="region of interest" description="Disordered" evidence="1">
    <location>
        <begin position="1"/>
        <end position="43"/>
    </location>
</feature>
<evidence type="ECO:0000313" key="4">
    <source>
        <dbReference type="Proteomes" id="UP000736335"/>
    </source>
</evidence>
<dbReference type="EMBL" id="WIUZ02000008">
    <property type="protein sequence ID" value="KAF9784323.1"/>
    <property type="molecule type" value="Genomic_DNA"/>
</dbReference>
<reference evidence="3" key="1">
    <citation type="journal article" date="2020" name="Nat. Commun.">
        <title>Large-scale genome sequencing of mycorrhizal fungi provides insights into the early evolution of symbiotic traits.</title>
        <authorList>
            <person name="Miyauchi S."/>
            <person name="Kiss E."/>
            <person name="Kuo A."/>
            <person name="Drula E."/>
            <person name="Kohler A."/>
            <person name="Sanchez-Garcia M."/>
            <person name="Morin E."/>
            <person name="Andreopoulos B."/>
            <person name="Barry K.W."/>
            <person name="Bonito G."/>
            <person name="Buee M."/>
            <person name="Carver A."/>
            <person name="Chen C."/>
            <person name="Cichocki N."/>
            <person name="Clum A."/>
            <person name="Culley D."/>
            <person name="Crous P.W."/>
            <person name="Fauchery L."/>
            <person name="Girlanda M."/>
            <person name="Hayes R.D."/>
            <person name="Keri Z."/>
            <person name="LaButti K."/>
            <person name="Lipzen A."/>
            <person name="Lombard V."/>
            <person name="Magnuson J."/>
            <person name="Maillard F."/>
            <person name="Murat C."/>
            <person name="Nolan M."/>
            <person name="Ohm R.A."/>
            <person name="Pangilinan J."/>
            <person name="Pereira M.F."/>
            <person name="Perotto S."/>
            <person name="Peter M."/>
            <person name="Pfister S."/>
            <person name="Riley R."/>
            <person name="Sitrit Y."/>
            <person name="Stielow J.B."/>
            <person name="Szollosi G."/>
            <person name="Zifcakova L."/>
            <person name="Stursova M."/>
            <person name="Spatafora J.W."/>
            <person name="Tedersoo L."/>
            <person name="Vaario L.M."/>
            <person name="Yamada A."/>
            <person name="Yan M."/>
            <person name="Wang P."/>
            <person name="Xu J."/>
            <person name="Bruns T."/>
            <person name="Baldrian P."/>
            <person name="Vilgalys R."/>
            <person name="Dunand C."/>
            <person name="Henrissat B."/>
            <person name="Grigoriev I.V."/>
            <person name="Hibbett D."/>
            <person name="Nagy L.G."/>
            <person name="Martin F.M."/>
        </authorList>
    </citation>
    <scope>NUCLEOTIDE SEQUENCE</scope>
    <source>
        <strain evidence="3">UH-Tt-Lm1</strain>
    </source>
</reference>
<proteinExistence type="predicted"/>
<keyword evidence="2" id="KW-0812">Transmembrane</keyword>
<organism evidence="3 4">
    <name type="scientific">Thelephora terrestris</name>
    <dbReference type="NCBI Taxonomy" id="56493"/>
    <lineage>
        <taxon>Eukaryota</taxon>
        <taxon>Fungi</taxon>
        <taxon>Dikarya</taxon>
        <taxon>Basidiomycota</taxon>
        <taxon>Agaricomycotina</taxon>
        <taxon>Agaricomycetes</taxon>
        <taxon>Thelephorales</taxon>
        <taxon>Thelephoraceae</taxon>
        <taxon>Thelephora</taxon>
    </lineage>
</organism>
<feature type="transmembrane region" description="Helical" evidence="2">
    <location>
        <begin position="118"/>
        <end position="137"/>
    </location>
</feature>
<keyword evidence="2" id="KW-0472">Membrane</keyword>
<keyword evidence="2" id="KW-1133">Transmembrane helix</keyword>
<gene>
    <name evidence="3" type="ORF">BJ322DRAFT_1021104</name>
</gene>
<evidence type="ECO:0000313" key="3">
    <source>
        <dbReference type="EMBL" id="KAF9784323.1"/>
    </source>
</evidence>
<protein>
    <submittedName>
        <fullName evidence="3">Uncharacterized protein</fullName>
    </submittedName>
</protein>
<sequence length="172" mass="19400">MQFPAMVSRTTGKFEREVKRKNGSPPRPGSFFNSTRKSDTQKPIPARQNTCWLGFPIRYWDSPFKLLSEESRQEFLHLLPPLTLVAKEGRSSGGELKGSVYTHFVWCRGHGPSETGKLRFLILLLVELPTFLIYFAASRYLATQQPNLFVLVGFRVFNHKLNSVGASPASPG</sequence>
<dbReference type="Proteomes" id="UP000736335">
    <property type="component" value="Unassembled WGS sequence"/>
</dbReference>
<evidence type="ECO:0000256" key="1">
    <source>
        <dbReference type="SAM" id="MobiDB-lite"/>
    </source>
</evidence>
<comment type="caution">
    <text evidence="3">The sequence shown here is derived from an EMBL/GenBank/DDBJ whole genome shotgun (WGS) entry which is preliminary data.</text>
</comment>